<evidence type="ECO:0000313" key="8">
    <source>
        <dbReference type="EMBL" id="KAK7041701.1"/>
    </source>
</evidence>
<feature type="region of interest" description="Disordered" evidence="7">
    <location>
        <begin position="1"/>
        <end position="38"/>
    </location>
</feature>
<dbReference type="GO" id="GO:0006388">
    <property type="term" value="P:tRNA splicing, via endonucleolytic cleavage and ligation"/>
    <property type="evidence" value="ECO:0007669"/>
    <property type="project" value="TreeGrafter"/>
</dbReference>
<comment type="similarity">
    <text evidence="2">Belongs to the KptA/TPT1 family.</text>
</comment>
<keyword evidence="9" id="KW-1185">Reference proteome</keyword>
<comment type="catalytic activity">
    <reaction evidence="6">
        <text>2'-phospho-[ligated tRNA] + NAD(+) = mature tRNA + ADP-alpha-D-ribose 1'',2''-cyclic phosphate + nicotinamide</text>
        <dbReference type="Rhea" id="RHEA:23324"/>
        <dbReference type="Rhea" id="RHEA-COMP:11106"/>
        <dbReference type="Rhea" id="RHEA-COMP:11107"/>
        <dbReference type="ChEBI" id="CHEBI:17154"/>
        <dbReference type="ChEBI" id="CHEBI:57540"/>
        <dbReference type="ChEBI" id="CHEBI:76596"/>
        <dbReference type="ChEBI" id="CHEBI:82883"/>
        <dbReference type="ChEBI" id="CHEBI:85027"/>
        <dbReference type="EC" id="2.7.1.160"/>
    </reaction>
</comment>
<feature type="region of interest" description="Disordered" evidence="7">
    <location>
        <begin position="263"/>
        <end position="311"/>
    </location>
</feature>
<comment type="caution">
    <text evidence="8">The sequence shown here is derived from an EMBL/GenBank/DDBJ whole genome shotgun (WGS) entry which is preliminary data.</text>
</comment>
<dbReference type="EMBL" id="JAYKXP010000032">
    <property type="protein sequence ID" value="KAK7041701.1"/>
    <property type="molecule type" value="Genomic_DNA"/>
</dbReference>
<keyword evidence="5" id="KW-0520">NAD</keyword>
<comment type="function">
    <text evidence="1">Catalyzes the last step of tRNA splicing, the transfer of the splice junction 2'-phosphate from ligated tRNA to NAD to produce ADP-ribose 1''-2'' cyclic phosphate.</text>
</comment>
<dbReference type="Gene3D" id="1.10.10.970">
    <property type="entry name" value="RNA 2'-phosphotransferase, Tpt1/KptA family, N-terminal domain"/>
    <property type="match status" value="1"/>
</dbReference>
<dbReference type="SUPFAM" id="SSF56399">
    <property type="entry name" value="ADP-ribosylation"/>
    <property type="match status" value="1"/>
</dbReference>
<dbReference type="Proteomes" id="UP001383192">
    <property type="component" value="Unassembled WGS sequence"/>
</dbReference>
<name>A0AAW0CSW7_9AGAR</name>
<dbReference type="Gene3D" id="3.20.170.30">
    <property type="match status" value="1"/>
</dbReference>
<evidence type="ECO:0000256" key="5">
    <source>
        <dbReference type="ARBA" id="ARBA00023027"/>
    </source>
</evidence>
<evidence type="ECO:0000256" key="4">
    <source>
        <dbReference type="ARBA" id="ARBA00022679"/>
    </source>
</evidence>
<feature type="compositionally biased region" description="Basic and acidic residues" evidence="7">
    <location>
        <begin position="263"/>
        <end position="275"/>
    </location>
</feature>
<sequence length="311" mass="35211">MPHFAEAYSSGDPQPWWQPRKYGKTGGGHHEDRNKKSIDRRIQNSKAMSYLLRHGAKERGLPMRSDGFVRVKDLLKTAELRHLSFLELEKIVQLDNKKRFTLSYNPAAEGTSNQADNWWIRANQGHSMNSVVDLELKRITTPDEVPMAVHGTSPNLWDKISVEGLSRMTRNHIHLAQGVARGDVISGMRSSARLLIYIDLAKAMAAGLKFYLSANGVILTEGDEQGYIRPQFFRRVETLRKKYVPISGWEGPEGAETSLKDFVQDTTEQEARRNLDTASLEPQQRADDTVPTKPHPQDEKKTNVPEELALL</sequence>
<organism evidence="8 9">
    <name type="scientific">Paramarasmius palmivorus</name>
    <dbReference type="NCBI Taxonomy" id="297713"/>
    <lineage>
        <taxon>Eukaryota</taxon>
        <taxon>Fungi</taxon>
        <taxon>Dikarya</taxon>
        <taxon>Basidiomycota</taxon>
        <taxon>Agaricomycotina</taxon>
        <taxon>Agaricomycetes</taxon>
        <taxon>Agaricomycetidae</taxon>
        <taxon>Agaricales</taxon>
        <taxon>Marasmiineae</taxon>
        <taxon>Marasmiaceae</taxon>
        <taxon>Paramarasmius</taxon>
    </lineage>
</organism>
<dbReference type="InterPro" id="IPR042081">
    <property type="entry name" value="RNA_2'-PTrans_C"/>
</dbReference>
<feature type="compositionally biased region" description="Basic and acidic residues" evidence="7">
    <location>
        <begin position="28"/>
        <end position="38"/>
    </location>
</feature>
<accession>A0AAW0CSW7</accession>
<keyword evidence="4 8" id="KW-0808">Transferase</keyword>
<feature type="compositionally biased region" description="Basic and acidic residues" evidence="7">
    <location>
        <begin position="284"/>
        <end position="304"/>
    </location>
</feature>
<evidence type="ECO:0000256" key="7">
    <source>
        <dbReference type="SAM" id="MobiDB-lite"/>
    </source>
</evidence>
<evidence type="ECO:0000313" key="9">
    <source>
        <dbReference type="Proteomes" id="UP001383192"/>
    </source>
</evidence>
<dbReference type="Pfam" id="PF01885">
    <property type="entry name" value="PTS_2-RNA"/>
    <property type="match status" value="1"/>
</dbReference>
<dbReference type="EC" id="2.7.1.160" evidence="3"/>
<protein>
    <recommendedName>
        <fullName evidence="3">2'-phosphotransferase</fullName>
        <ecNumber evidence="3">2.7.1.160</ecNumber>
    </recommendedName>
</protein>
<dbReference type="AlphaFoldDB" id="A0AAW0CSW7"/>
<dbReference type="GO" id="GO:0000215">
    <property type="term" value="F:tRNA 2'-phosphotransferase activity"/>
    <property type="evidence" value="ECO:0007669"/>
    <property type="project" value="UniProtKB-EC"/>
</dbReference>
<reference evidence="8 9" key="1">
    <citation type="submission" date="2024-01" db="EMBL/GenBank/DDBJ databases">
        <title>A draft genome for a cacao thread blight-causing isolate of Paramarasmius palmivorus.</title>
        <authorList>
            <person name="Baruah I.K."/>
            <person name="Bukari Y."/>
            <person name="Amoako-Attah I."/>
            <person name="Meinhardt L.W."/>
            <person name="Bailey B.A."/>
            <person name="Cohen S.P."/>
        </authorList>
    </citation>
    <scope>NUCLEOTIDE SEQUENCE [LARGE SCALE GENOMIC DNA]</scope>
    <source>
        <strain evidence="8 9">GH-12</strain>
    </source>
</reference>
<dbReference type="InterPro" id="IPR042080">
    <property type="entry name" value="RNA_2'-PTrans_N"/>
</dbReference>
<dbReference type="PANTHER" id="PTHR12684">
    <property type="entry name" value="PUTATIVE PHOSPHOTRANSFERASE"/>
    <property type="match status" value="1"/>
</dbReference>
<evidence type="ECO:0000256" key="1">
    <source>
        <dbReference type="ARBA" id="ARBA00003343"/>
    </source>
</evidence>
<evidence type="ECO:0000256" key="3">
    <source>
        <dbReference type="ARBA" id="ARBA00012007"/>
    </source>
</evidence>
<gene>
    <name evidence="8" type="primary">TPT1_2</name>
    <name evidence="8" type="ORF">VNI00_008990</name>
</gene>
<evidence type="ECO:0000256" key="2">
    <source>
        <dbReference type="ARBA" id="ARBA00009836"/>
    </source>
</evidence>
<evidence type="ECO:0000256" key="6">
    <source>
        <dbReference type="ARBA" id="ARBA00047949"/>
    </source>
</evidence>
<dbReference type="InterPro" id="IPR002745">
    <property type="entry name" value="Ptrans_KptA/Tpt1"/>
</dbReference>
<proteinExistence type="inferred from homology"/>
<dbReference type="PANTHER" id="PTHR12684:SF2">
    <property type="entry name" value="TRNA 2'-PHOSPHOTRANSFERASE 1"/>
    <property type="match status" value="1"/>
</dbReference>